<accession>V5T9T5</accession>
<reference evidence="14 15" key="1">
    <citation type="journal article" date="2013" name="Retrovirology">
        <title>Discovery and full genome characterization of two highly divergent simian immunodeficiency viruses infecting black-and-white colobus monkeys (Colobus guereza) in Kibale National Park, Uganda.</title>
        <authorList>
            <person name="Lauck M."/>
            <person name="Switzer W.M."/>
            <person name="Sibley S.D."/>
            <person name="Hyeroba D."/>
            <person name="Tumukunde A."/>
            <person name="Weny G."/>
            <person name="Taylor B."/>
            <person name="Shankar A."/>
            <person name="Ting N."/>
            <person name="Chapman C.A."/>
            <person name="Friedrich T.C."/>
            <person name="Goldberg T.L."/>
            <person name="O Connor D.H."/>
        </authorList>
    </citation>
    <scope>NUCLEOTIDE SEQUENCE [LARGE SCALE GENOMIC DNA]</scope>
    <source>
        <strain evidence="14">BWC07</strain>
    </source>
</reference>
<evidence type="ECO:0000256" key="13">
    <source>
        <dbReference type="ARBA" id="ARBA00023200"/>
    </source>
</evidence>
<evidence type="ECO:0000256" key="11">
    <source>
        <dbReference type="ARBA" id="ARBA00022870"/>
    </source>
</evidence>
<evidence type="ECO:0000256" key="12">
    <source>
        <dbReference type="ARBA" id="ARBA00023136"/>
    </source>
</evidence>
<keyword evidence="5" id="KW-1032">Host cell membrane</keyword>
<dbReference type="Proteomes" id="UP000257878">
    <property type="component" value="Segment"/>
</dbReference>
<organism evidence="14 15">
    <name type="scientific">Simian immunodeficiency virus</name>
    <name type="common">SIV</name>
    <dbReference type="NCBI Taxonomy" id="11723"/>
    <lineage>
        <taxon>Viruses</taxon>
        <taxon>Riboviria</taxon>
        <taxon>Pararnavirae</taxon>
        <taxon>Artverviricota</taxon>
        <taxon>Revtraviricetes</taxon>
        <taxon>Ortervirales</taxon>
        <taxon>Retroviridae</taxon>
        <taxon>Orthoretrovirinae</taxon>
        <taxon>Lentivirus</taxon>
        <taxon>Lentivirus simimdef</taxon>
    </lineage>
</organism>
<evidence type="ECO:0000256" key="3">
    <source>
        <dbReference type="ARBA" id="ARBA00004501"/>
    </source>
</evidence>
<evidence type="ECO:0000256" key="5">
    <source>
        <dbReference type="ARBA" id="ARBA00022511"/>
    </source>
</evidence>
<keyword evidence="11" id="KW-1043">Host membrane</keyword>
<proteinExistence type="inferred from homology"/>
<keyword evidence="10" id="KW-0946">Virion</keyword>
<evidence type="ECO:0000256" key="7">
    <source>
        <dbReference type="ARBA" id="ARBA00022581"/>
    </source>
</evidence>
<comment type="subcellular location">
    <subcellularLocation>
        <location evidence="3">Host cell membrane</location>
        <topology evidence="3">Peripheral membrane protein</topology>
        <orientation evidence="3">Cytoplasmic side</orientation>
    </subcellularLocation>
    <subcellularLocation>
        <location evidence="1">Host cytoplasm</location>
    </subcellularLocation>
    <subcellularLocation>
        <location evidence="2">Virion</location>
    </subcellularLocation>
</comment>
<evidence type="ECO:0000256" key="6">
    <source>
        <dbReference type="ARBA" id="ARBA00022553"/>
    </source>
</evidence>
<protein>
    <submittedName>
        <fullName evidence="14">Vif protein</fullName>
    </submittedName>
</protein>
<dbReference type="GO" id="GO:0044423">
    <property type="term" value="C:virion component"/>
    <property type="evidence" value="ECO:0007669"/>
    <property type="project" value="UniProtKB-KW"/>
</dbReference>
<name>V5T9T5_SIV</name>
<dbReference type="GO" id="GO:0030430">
    <property type="term" value="C:host cell cytoplasm"/>
    <property type="evidence" value="ECO:0007669"/>
    <property type="project" value="UniProtKB-SubCell"/>
</dbReference>
<keyword evidence="9" id="KW-0832">Ubl conjugation</keyword>
<sequence length="171" mass="20146">MEQTKEWSVRICYPMGRKNQEKLRLWIKKNFPECTYHYKGKTESPEWWTEGRIVIRLGDSIKLTVIMLWHLSTDRFHRGSAVSYELQIGKWETDLTWQLAVGYMHIIRGKCVEIQEEARRALKGLPWCPCDFQVGHLGVLTLQELCLNAIDENKPLRTRPEKGITPGYRSR</sequence>
<evidence type="ECO:0000313" key="15">
    <source>
        <dbReference type="Proteomes" id="UP000257878"/>
    </source>
</evidence>
<dbReference type="GO" id="GO:0019058">
    <property type="term" value="P:viral life cycle"/>
    <property type="evidence" value="ECO:0007669"/>
    <property type="project" value="InterPro"/>
</dbReference>
<keyword evidence="13" id="KW-1035">Host cytoplasm</keyword>
<evidence type="ECO:0000256" key="8">
    <source>
        <dbReference type="ARBA" id="ARBA00022786"/>
    </source>
</evidence>
<keyword evidence="12" id="KW-0472">Membrane</keyword>
<dbReference type="GO" id="GO:0020002">
    <property type="term" value="C:host cell plasma membrane"/>
    <property type="evidence" value="ECO:0007669"/>
    <property type="project" value="UniProtKB-SubCell"/>
</dbReference>
<evidence type="ECO:0000256" key="1">
    <source>
        <dbReference type="ARBA" id="ARBA00004192"/>
    </source>
</evidence>
<organismHost>
    <name type="scientific">Pan troglodytes</name>
    <name type="common">Chimpanzee</name>
    <dbReference type="NCBI Taxonomy" id="9598"/>
</organismHost>
<keyword evidence="6" id="KW-0597">Phosphoprotein</keyword>
<evidence type="ECO:0000313" key="14">
    <source>
        <dbReference type="EMBL" id="AHB61197.1"/>
    </source>
</evidence>
<dbReference type="EMBL" id="KF214241">
    <property type="protein sequence ID" value="AHB61197.1"/>
    <property type="molecule type" value="Genomic_RNA"/>
</dbReference>
<evidence type="ECO:0000256" key="2">
    <source>
        <dbReference type="ARBA" id="ARBA00004328"/>
    </source>
</evidence>
<gene>
    <name evidence="14" type="primary">vif</name>
</gene>
<organismHost>
    <name type="scientific">Cercopithecidae</name>
    <name type="common">Old World monkeys</name>
    <dbReference type="NCBI Taxonomy" id="9527"/>
</organismHost>
<evidence type="ECO:0000256" key="9">
    <source>
        <dbReference type="ARBA" id="ARBA00022843"/>
    </source>
</evidence>
<comment type="similarity">
    <text evidence="4">Belongs to the primate lentivirus group Vif protein family.</text>
</comment>
<evidence type="ECO:0000256" key="10">
    <source>
        <dbReference type="ARBA" id="ARBA00022844"/>
    </source>
</evidence>
<keyword evidence="7" id="KW-0945">Host-virus interaction</keyword>
<evidence type="ECO:0000256" key="4">
    <source>
        <dbReference type="ARBA" id="ARBA00006372"/>
    </source>
</evidence>
<dbReference type="Pfam" id="PF00559">
    <property type="entry name" value="Vif"/>
    <property type="match status" value="1"/>
</dbReference>
<dbReference type="InterPro" id="IPR000475">
    <property type="entry name" value="Vif"/>
</dbReference>
<keyword evidence="8" id="KW-0833">Ubl conjugation pathway</keyword>